<protein>
    <submittedName>
        <fullName evidence="9">DUF421 domain-containing protein</fullName>
    </submittedName>
</protein>
<reference evidence="9 10" key="1">
    <citation type="journal article" date="2024" name="Int. J. Syst. Evol. Microbiol.">
        <title>Paenibacillus hexagrammi sp. nov., a novel bacterium isolated from the gut content of Hexagrammos agrammus.</title>
        <authorList>
            <person name="Jung H.K."/>
            <person name="Kim D.G."/>
            <person name="Zin H."/>
            <person name="Park J."/>
            <person name="Jung H."/>
            <person name="Kim Y.O."/>
            <person name="Kong H.J."/>
            <person name="Kim J.W."/>
            <person name="Kim Y.S."/>
        </authorList>
    </citation>
    <scope>NUCLEOTIDE SEQUENCE [LARGE SCALE GENOMIC DNA]</scope>
    <source>
        <strain evidence="9 10">YPD9-1</strain>
    </source>
</reference>
<keyword evidence="6 7" id="KW-0472">Membrane</keyword>
<gene>
    <name evidence="9" type="ORF">L0M14_02605</name>
</gene>
<comment type="subcellular location">
    <subcellularLocation>
        <location evidence="1">Cell membrane</location>
        <topology evidence="1">Multi-pass membrane protein</topology>
    </subcellularLocation>
</comment>
<dbReference type="InterPro" id="IPR007353">
    <property type="entry name" value="DUF421"/>
</dbReference>
<keyword evidence="10" id="KW-1185">Reference proteome</keyword>
<evidence type="ECO:0000256" key="5">
    <source>
        <dbReference type="ARBA" id="ARBA00022989"/>
    </source>
</evidence>
<dbReference type="EMBL" id="CP090978">
    <property type="protein sequence ID" value="UJF34144.1"/>
    <property type="molecule type" value="Genomic_DNA"/>
</dbReference>
<feature type="transmembrane region" description="Helical" evidence="7">
    <location>
        <begin position="6"/>
        <end position="23"/>
    </location>
</feature>
<evidence type="ECO:0000256" key="4">
    <source>
        <dbReference type="ARBA" id="ARBA00022692"/>
    </source>
</evidence>
<keyword evidence="3" id="KW-1003">Cell membrane</keyword>
<evidence type="ECO:0000256" key="6">
    <source>
        <dbReference type="ARBA" id="ARBA00023136"/>
    </source>
</evidence>
<evidence type="ECO:0000256" key="3">
    <source>
        <dbReference type="ARBA" id="ARBA00022475"/>
    </source>
</evidence>
<dbReference type="InterPro" id="IPR023090">
    <property type="entry name" value="UPF0702_alpha/beta_dom_sf"/>
</dbReference>
<feature type="transmembrane region" description="Helical" evidence="7">
    <location>
        <begin position="59"/>
        <end position="78"/>
    </location>
</feature>
<evidence type="ECO:0000313" key="9">
    <source>
        <dbReference type="EMBL" id="UJF34144.1"/>
    </source>
</evidence>
<comment type="similarity">
    <text evidence="2">Belongs to the UPF0702 family.</text>
</comment>
<evidence type="ECO:0000256" key="2">
    <source>
        <dbReference type="ARBA" id="ARBA00006448"/>
    </source>
</evidence>
<name>A0ABY3SKB6_9BACL</name>
<sequence>MEDLHWTIVIRAAFLVLCGIMFLRISGRKSISQMTVATTIIMISIGSMLAQGLVEKTVWRSAAGVASFLLFLVVVEYMEMKFAFLEKIISGTSMVVVQNGQVDEKKLKKLRLTKDQLEMRLRQKGIERLSDVQIATMEINGELGYQLKREAKPLTVGQFEAWIQTLNPNAAIPQPSAQASGNLFEEVRSSESNRSSQLLN</sequence>
<dbReference type="Proteomes" id="UP001649230">
    <property type="component" value="Chromosome"/>
</dbReference>
<evidence type="ECO:0000313" key="10">
    <source>
        <dbReference type="Proteomes" id="UP001649230"/>
    </source>
</evidence>
<organism evidence="9 10">
    <name type="scientific">Paenibacillus hexagrammi</name>
    <dbReference type="NCBI Taxonomy" id="2908839"/>
    <lineage>
        <taxon>Bacteria</taxon>
        <taxon>Bacillati</taxon>
        <taxon>Bacillota</taxon>
        <taxon>Bacilli</taxon>
        <taxon>Bacillales</taxon>
        <taxon>Paenibacillaceae</taxon>
        <taxon>Paenibacillus</taxon>
    </lineage>
</organism>
<feature type="domain" description="YetF C-terminal" evidence="8">
    <location>
        <begin position="81"/>
        <end position="150"/>
    </location>
</feature>
<keyword evidence="4 7" id="KW-0812">Transmembrane</keyword>
<dbReference type="Pfam" id="PF04239">
    <property type="entry name" value="DUF421"/>
    <property type="match status" value="1"/>
</dbReference>
<accession>A0ABY3SKB6</accession>
<keyword evidence="5 7" id="KW-1133">Transmembrane helix</keyword>
<dbReference type="PANTHER" id="PTHR34582">
    <property type="entry name" value="UPF0702 TRANSMEMBRANE PROTEIN YCAP"/>
    <property type="match status" value="1"/>
</dbReference>
<dbReference type="Gene3D" id="3.30.240.20">
    <property type="entry name" value="bsu07140 like domains"/>
    <property type="match status" value="1"/>
</dbReference>
<evidence type="ECO:0000259" key="8">
    <source>
        <dbReference type="Pfam" id="PF04239"/>
    </source>
</evidence>
<dbReference type="RefSeq" id="WP_235120535.1">
    <property type="nucleotide sequence ID" value="NZ_CP090978.1"/>
</dbReference>
<evidence type="ECO:0000256" key="1">
    <source>
        <dbReference type="ARBA" id="ARBA00004651"/>
    </source>
</evidence>
<evidence type="ECO:0000256" key="7">
    <source>
        <dbReference type="SAM" id="Phobius"/>
    </source>
</evidence>
<feature type="transmembrane region" description="Helical" evidence="7">
    <location>
        <begin position="35"/>
        <end position="53"/>
    </location>
</feature>
<proteinExistence type="inferred from homology"/>
<dbReference type="PANTHER" id="PTHR34582:SF2">
    <property type="entry name" value="UPF0702 TRANSMEMBRANE PROTEIN YDFR"/>
    <property type="match status" value="1"/>
</dbReference>